<feature type="domain" description="Serpin" evidence="2">
    <location>
        <begin position="9"/>
        <end position="363"/>
    </location>
</feature>
<evidence type="ECO:0000259" key="2">
    <source>
        <dbReference type="SMART" id="SM00093"/>
    </source>
</evidence>
<gene>
    <name evidence="3" type="ORF">M6B22_00565</name>
</gene>
<dbReference type="InterPro" id="IPR042178">
    <property type="entry name" value="Serpin_sf_1"/>
</dbReference>
<dbReference type="EMBL" id="CP097463">
    <property type="protein sequence ID" value="WAX57275.1"/>
    <property type="molecule type" value="Genomic_DNA"/>
</dbReference>
<sequence length="366" mass="37894">MTDTGAAVSALTAAWLRALPLDEDTVVSGAGLWPLLGLLAGAADGPARAELSAAVGLDADVAARAAGELLAALDASPDIAAASGTWVRPGVPLADWWRAHVPADSIGELVSQQALDDWAGEHTGGLIERMPVRLAPQVRLVLATAVVLRTTWRSPFREIGHDGNTVLTRSTGGVEDVAVHSGRTTVISVRGEQDVDVMLGIGAEDAAPADVLTALLTGEVSATGEDLLAGPDPAPAPALALRTVTGHAPRTELTVPAFEVRRTHDLLRHADVLGLRSAAADGGFPRLSPQPLRVDQAAQQVLARFFATGFEAAAVTSVGMRASAMSRPGQTRVVSVRLDRPFGFAAVHRPTGVPVVAGWIADVPEF</sequence>
<organism evidence="3 4">
    <name type="scientific">Jatrophihabitans cynanchi</name>
    <dbReference type="NCBI Taxonomy" id="2944128"/>
    <lineage>
        <taxon>Bacteria</taxon>
        <taxon>Bacillati</taxon>
        <taxon>Actinomycetota</taxon>
        <taxon>Actinomycetes</taxon>
        <taxon>Jatrophihabitantales</taxon>
        <taxon>Jatrophihabitantaceae</taxon>
        <taxon>Jatrophihabitans</taxon>
    </lineage>
</organism>
<reference evidence="3" key="1">
    <citation type="submission" date="2022-05" db="EMBL/GenBank/DDBJ databases">
        <title>Jatrophihabitans sp. SB3-54 whole genome sequence.</title>
        <authorList>
            <person name="Suh M.K."/>
            <person name="Eom M.K."/>
            <person name="Kim J.S."/>
            <person name="Kim H.S."/>
            <person name="Do H.E."/>
            <person name="Shin Y.K."/>
            <person name="Lee J.-S."/>
        </authorList>
    </citation>
    <scope>NUCLEOTIDE SEQUENCE</scope>
    <source>
        <strain evidence="3">SB3-54</strain>
    </source>
</reference>
<dbReference type="Gene3D" id="3.30.497.10">
    <property type="entry name" value="Antithrombin, subunit I, domain 2"/>
    <property type="match status" value="2"/>
</dbReference>
<dbReference type="SUPFAM" id="SSF56574">
    <property type="entry name" value="Serpins"/>
    <property type="match status" value="2"/>
</dbReference>
<dbReference type="InterPro" id="IPR036186">
    <property type="entry name" value="Serpin_sf"/>
</dbReference>
<dbReference type="Pfam" id="PF00079">
    <property type="entry name" value="Serpin"/>
    <property type="match status" value="2"/>
</dbReference>
<comment type="similarity">
    <text evidence="1">Belongs to the serpin family.</text>
</comment>
<dbReference type="PANTHER" id="PTHR11461:SF211">
    <property type="entry name" value="GH10112P-RELATED"/>
    <property type="match status" value="1"/>
</dbReference>
<dbReference type="InterPro" id="IPR000215">
    <property type="entry name" value="Serpin_fam"/>
</dbReference>
<name>A0ABY7JZ84_9ACTN</name>
<dbReference type="InterPro" id="IPR023796">
    <property type="entry name" value="Serpin_dom"/>
</dbReference>
<keyword evidence="4" id="KW-1185">Reference proteome</keyword>
<protein>
    <recommendedName>
        <fullName evidence="2">Serpin domain-containing protein</fullName>
    </recommendedName>
</protein>
<dbReference type="InterPro" id="IPR042185">
    <property type="entry name" value="Serpin_sf_2"/>
</dbReference>
<accession>A0ABY7JZ84</accession>
<evidence type="ECO:0000256" key="1">
    <source>
        <dbReference type="RuleBase" id="RU000411"/>
    </source>
</evidence>
<proteinExistence type="inferred from homology"/>
<dbReference type="SMART" id="SM00093">
    <property type="entry name" value="SERPIN"/>
    <property type="match status" value="1"/>
</dbReference>
<dbReference type="Proteomes" id="UP001164693">
    <property type="component" value="Chromosome"/>
</dbReference>
<evidence type="ECO:0000313" key="3">
    <source>
        <dbReference type="EMBL" id="WAX57275.1"/>
    </source>
</evidence>
<dbReference type="RefSeq" id="WP_269443814.1">
    <property type="nucleotide sequence ID" value="NZ_CP097463.1"/>
</dbReference>
<dbReference type="PANTHER" id="PTHR11461">
    <property type="entry name" value="SERINE PROTEASE INHIBITOR, SERPIN"/>
    <property type="match status" value="1"/>
</dbReference>
<evidence type="ECO:0000313" key="4">
    <source>
        <dbReference type="Proteomes" id="UP001164693"/>
    </source>
</evidence>
<dbReference type="Gene3D" id="2.30.39.10">
    <property type="entry name" value="Alpha-1-antitrypsin, domain 1"/>
    <property type="match status" value="1"/>
</dbReference>